<dbReference type="AlphaFoldDB" id="D8RKR7"/>
<dbReference type="CDD" id="cd03784">
    <property type="entry name" value="GT1_Gtf-like"/>
    <property type="match status" value="1"/>
</dbReference>
<dbReference type="Gramene" id="EFJ27488">
    <property type="protein sequence ID" value="EFJ27488"/>
    <property type="gene ID" value="SELMODRAFT_12643"/>
</dbReference>
<evidence type="ECO:0000256" key="1">
    <source>
        <dbReference type="ARBA" id="ARBA00009995"/>
    </source>
</evidence>
<dbReference type="InterPro" id="IPR058980">
    <property type="entry name" value="Glyco_transf_N"/>
</dbReference>
<dbReference type="Proteomes" id="UP000001514">
    <property type="component" value="Unassembled WGS sequence"/>
</dbReference>
<evidence type="ECO:0000256" key="2">
    <source>
        <dbReference type="ARBA" id="ARBA00022679"/>
    </source>
</evidence>
<reference evidence="5 6" key="1">
    <citation type="journal article" date="2011" name="Science">
        <title>The Selaginella genome identifies genetic changes associated with the evolution of vascular plants.</title>
        <authorList>
            <person name="Banks J.A."/>
            <person name="Nishiyama T."/>
            <person name="Hasebe M."/>
            <person name="Bowman J.L."/>
            <person name="Gribskov M."/>
            <person name="dePamphilis C."/>
            <person name="Albert V.A."/>
            <person name="Aono N."/>
            <person name="Aoyama T."/>
            <person name="Ambrose B.A."/>
            <person name="Ashton N.W."/>
            <person name="Axtell M.J."/>
            <person name="Barker E."/>
            <person name="Barker M.S."/>
            <person name="Bennetzen J.L."/>
            <person name="Bonawitz N.D."/>
            <person name="Chapple C."/>
            <person name="Cheng C."/>
            <person name="Correa L.G."/>
            <person name="Dacre M."/>
            <person name="DeBarry J."/>
            <person name="Dreyer I."/>
            <person name="Elias M."/>
            <person name="Engstrom E.M."/>
            <person name="Estelle M."/>
            <person name="Feng L."/>
            <person name="Finet C."/>
            <person name="Floyd S.K."/>
            <person name="Frommer W.B."/>
            <person name="Fujita T."/>
            <person name="Gramzow L."/>
            <person name="Gutensohn M."/>
            <person name="Harholt J."/>
            <person name="Hattori M."/>
            <person name="Heyl A."/>
            <person name="Hirai T."/>
            <person name="Hiwatashi Y."/>
            <person name="Ishikawa M."/>
            <person name="Iwata M."/>
            <person name="Karol K.G."/>
            <person name="Koehler B."/>
            <person name="Kolukisaoglu U."/>
            <person name="Kubo M."/>
            <person name="Kurata T."/>
            <person name="Lalonde S."/>
            <person name="Li K."/>
            <person name="Li Y."/>
            <person name="Litt A."/>
            <person name="Lyons E."/>
            <person name="Manning G."/>
            <person name="Maruyama T."/>
            <person name="Michael T.P."/>
            <person name="Mikami K."/>
            <person name="Miyazaki S."/>
            <person name="Morinaga S."/>
            <person name="Murata T."/>
            <person name="Mueller-Roeber B."/>
            <person name="Nelson D.R."/>
            <person name="Obara M."/>
            <person name="Oguri Y."/>
            <person name="Olmstead R.G."/>
            <person name="Onodera N."/>
            <person name="Petersen B.L."/>
            <person name="Pils B."/>
            <person name="Prigge M."/>
            <person name="Rensing S.A."/>
            <person name="Riano-Pachon D.M."/>
            <person name="Roberts A.W."/>
            <person name="Sato Y."/>
            <person name="Scheller H.V."/>
            <person name="Schulz B."/>
            <person name="Schulz C."/>
            <person name="Shakirov E.V."/>
            <person name="Shibagaki N."/>
            <person name="Shinohara N."/>
            <person name="Shippen D.E."/>
            <person name="Soerensen I."/>
            <person name="Sotooka R."/>
            <person name="Sugimoto N."/>
            <person name="Sugita M."/>
            <person name="Sumikawa N."/>
            <person name="Tanurdzic M."/>
            <person name="Theissen G."/>
            <person name="Ulvskov P."/>
            <person name="Wakazuki S."/>
            <person name="Weng J.K."/>
            <person name="Willats W.W."/>
            <person name="Wipf D."/>
            <person name="Wolf P.G."/>
            <person name="Yang L."/>
            <person name="Zimmer A.D."/>
            <person name="Zhu Q."/>
            <person name="Mitros T."/>
            <person name="Hellsten U."/>
            <person name="Loque D."/>
            <person name="Otillar R."/>
            <person name="Salamov A."/>
            <person name="Schmutz J."/>
            <person name="Shapiro H."/>
            <person name="Lindquist E."/>
            <person name="Lucas S."/>
            <person name="Rokhsar D."/>
            <person name="Grigoriev I.V."/>
        </authorList>
    </citation>
    <scope>NUCLEOTIDE SEQUENCE [LARGE SCALE GENOMIC DNA]</scope>
</reference>
<dbReference type="FunFam" id="3.40.50.2000:FF:000056">
    <property type="entry name" value="Glycosyltransferase"/>
    <property type="match status" value="1"/>
</dbReference>
<dbReference type="Gene3D" id="3.40.50.2000">
    <property type="entry name" value="Glycogen Phosphorylase B"/>
    <property type="match status" value="2"/>
</dbReference>
<dbReference type="PANTHER" id="PTHR11926:SF774">
    <property type="entry name" value="UDP-GLYCOSYLTRANSFERASE 85A1-RELATED"/>
    <property type="match status" value="1"/>
</dbReference>
<dbReference type="InterPro" id="IPR002213">
    <property type="entry name" value="UDP_glucos_trans"/>
</dbReference>
<dbReference type="GO" id="GO:0035251">
    <property type="term" value="F:UDP-glucosyltransferase activity"/>
    <property type="evidence" value="ECO:0000318"/>
    <property type="project" value="GO_Central"/>
</dbReference>
<organism evidence="6">
    <name type="scientific">Selaginella moellendorffii</name>
    <name type="common">Spikemoss</name>
    <dbReference type="NCBI Taxonomy" id="88036"/>
    <lineage>
        <taxon>Eukaryota</taxon>
        <taxon>Viridiplantae</taxon>
        <taxon>Streptophyta</taxon>
        <taxon>Embryophyta</taxon>
        <taxon>Tracheophyta</taxon>
        <taxon>Lycopodiopsida</taxon>
        <taxon>Selaginellales</taxon>
        <taxon>Selaginellaceae</taxon>
        <taxon>Selaginella</taxon>
    </lineage>
</organism>
<dbReference type="Pfam" id="PF00201">
    <property type="entry name" value="UDPGT"/>
    <property type="match status" value="1"/>
</dbReference>
<evidence type="ECO:0000313" key="5">
    <source>
        <dbReference type="EMBL" id="EFJ27488.1"/>
    </source>
</evidence>
<protein>
    <recommendedName>
        <fullName evidence="4">Glycosyltransferase N-terminal domain-containing protein</fullName>
    </recommendedName>
</protein>
<keyword evidence="3" id="KW-0328">Glycosyltransferase</keyword>
<name>D8RKR7_SELML</name>
<feature type="domain" description="Glycosyltransferase N-terminal" evidence="4">
    <location>
        <begin position="2"/>
        <end position="39"/>
    </location>
</feature>
<dbReference type="PROSITE" id="PS00375">
    <property type="entry name" value="UDPGT"/>
    <property type="match status" value="1"/>
</dbReference>
<feature type="non-terminal residue" evidence="5">
    <location>
        <position position="370"/>
    </location>
</feature>
<evidence type="ECO:0000313" key="6">
    <source>
        <dbReference type="Proteomes" id="UP000001514"/>
    </source>
</evidence>
<feature type="non-terminal residue" evidence="5">
    <location>
        <position position="1"/>
    </location>
</feature>
<dbReference type="FunCoup" id="D8RKR7">
    <property type="interactions" value="371"/>
</dbReference>
<proteinExistence type="inferred from homology"/>
<dbReference type="EMBL" id="GL377582">
    <property type="protein sequence ID" value="EFJ27488.1"/>
    <property type="molecule type" value="Genomic_DNA"/>
</dbReference>
<dbReference type="KEGG" id="smo:SELMODRAFT_12643"/>
<comment type="similarity">
    <text evidence="1 3">Belongs to the UDP-glycosyltransferase family.</text>
</comment>
<keyword evidence="2 3" id="KW-0808">Transferase</keyword>
<dbReference type="InterPro" id="IPR035595">
    <property type="entry name" value="UDP_glycos_trans_CS"/>
</dbReference>
<gene>
    <name evidence="5" type="ORF">SELMODRAFT_12643</name>
</gene>
<dbReference type="InParanoid" id="D8RKR7"/>
<dbReference type="eggNOG" id="KOG1192">
    <property type="taxonomic scope" value="Eukaryota"/>
</dbReference>
<accession>D8RKR7</accession>
<sequence length="370" mass="41833">HVLVVPFPAQGHINPMLHLSDRLASMGVLVTFVNTRSNHDKILKSNCEADSLRFVSVPDDCLPQAKLLSHLELFLDTAATSMRDEVEKIVEQLMGDLSAPTITCIISDAFFYWTRDVAQKFGFSRACFWTSSATFALISCYIPFLRENLEDGGTLDGIPGLPPIPAHYLPSRFLDGHEDHIRHRMSIDNSDAWALVNSFDDLEKEQFDQLHKKFTSIVAAGPFIPSKEYSRSVWEQELGCMNWLDQQPPQSVLYISFGSLATLSLNDTQELADGLEQSEYAFLWVARLDLIEENSEFLQQRFKHNKRGMFVTWAPQMKVLQHSSIAAFLTHCGWNSLMEAIVSGVPVLGWPCFAEQKLNCLFAVDRWQVG</sequence>
<evidence type="ECO:0000259" key="4">
    <source>
        <dbReference type="Pfam" id="PF26168"/>
    </source>
</evidence>
<evidence type="ECO:0000256" key="3">
    <source>
        <dbReference type="RuleBase" id="RU003718"/>
    </source>
</evidence>
<dbReference type="Pfam" id="PF26168">
    <property type="entry name" value="Glyco_transf_N"/>
    <property type="match status" value="1"/>
</dbReference>
<dbReference type="HOGENOM" id="CLU_001724_2_2_1"/>
<keyword evidence="6" id="KW-1185">Reference proteome</keyword>
<dbReference type="PANTHER" id="PTHR11926">
    <property type="entry name" value="GLUCOSYL/GLUCURONOSYL TRANSFERASES"/>
    <property type="match status" value="1"/>
</dbReference>
<dbReference type="SUPFAM" id="SSF53756">
    <property type="entry name" value="UDP-Glycosyltransferase/glycogen phosphorylase"/>
    <property type="match status" value="1"/>
</dbReference>